<evidence type="ECO:0000256" key="3">
    <source>
        <dbReference type="ARBA" id="ARBA00022722"/>
    </source>
</evidence>
<dbReference type="EMBL" id="OJIN01000073">
    <property type="protein sequence ID" value="SPD72991.1"/>
    <property type="molecule type" value="Genomic_DNA"/>
</dbReference>
<keyword evidence="7 9" id="KW-0460">Magnesium</keyword>
<dbReference type="CDD" id="cd09725">
    <property type="entry name" value="Cas2_I_II_III"/>
    <property type="match status" value="1"/>
</dbReference>
<evidence type="ECO:0000313" key="11">
    <source>
        <dbReference type="EMBL" id="SPD72991.1"/>
    </source>
</evidence>
<dbReference type="EC" id="3.1.-.-" evidence="9"/>
<dbReference type="GO" id="GO:0046872">
    <property type="term" value="F:metal ion binding"/>
    <property type="evidence" value="ECO:0007669"/>
    <property type="project" value="UniProtKB-UniRule"/>
</dbReference>
<evidence type="ECO:0000256" key="2">
    <source>
        <dbReference type="ARBA" id="ARBA00009959"/>
    </source>
</evidence>
<proteinExistence type="inferred from homology"/>
<dbReference type="Pfam" id="PF09827">
    <property type="entry name" value="CRISPR_Cas2"/>
    <property type="match status" value="1"/>
</dbReference>
<gene>
    <name evidence="11" type="primary">cas</name>
    <name evidence="9" type="synonym">cas2</name>
    <name evidence="11" type="ORF">PITCH_A1640001</name>
</gene>
<evidence type="ECO:0000256" key="10">
    <source>
        <dbReference type="PIRNR" id="PIRNR032582"/>
    </source>
</evidence>
<reference evidence="11" key="1">
    <citation type="submission" date="2018-01" db="EMBL/GenBank/DDBJ databases">
        <authorList>
            <person name="Regsiter A."/>
            <person name="William W."/>
        </authorList>
    </citation>
    <scope>NUCLEOTIDE SEQUENCE</scope>
    <source>
        <strain evidence="11">TRIP AH-1</strain>
    </source>
</reference>
<evidence type="ECO:0000256" key="5">
    <source>
        <dbReference type="ARBA" id="ARBA00022759"/>
    </source>
</evidence>
<dbReference type="AlphaFoldDB" id="A0A445MUE7"/>
<keyword evidence="8 9" id="KW-0051">Antiviral defense</keyword>
<accession>A0A445MUE7</accession>
<comment type="function">
    <text evidence="9">CRISPR (clustered regularly interspaced short palindromic repeat), is an adaptive immune system that provides protection against mobile genetic elements (viruses, transposable elements and conjugative plasmids). CRISPR clusters contain sequences complementary to antecedent mobile elements and target invading nucleic acids. CRISPR clusters are transcribed and processed into CRISPR RNA (crRNA). Functions as a ssRNA-specific endoribonuclease. Involved in the integration of spacer DNA into the CRISPR cassette.</text>
</comment>
<dbReference type="InterPro" id="IPR021127">
    <property type="entry name" value="CRISPR_associated_Cas2"/>
</dbReference>
<dbReference type="GO" id="GO:0051607">
    <property type="term" value="P:defense response to virus"/>
    <property type="evidence" value="ECO:0007669"/>
    <property type="project" value="UniProtKB-UniRule"/>
</dbReference>
<dbReference type="PANTHER" id="PTHR34405">
    <property type="entry name" value="CRISPR-ASSOCIATED ENDORIBONUCLEASE CAS2"/>
    <property type="match status" value="1"/>
</dbReference>
<organism evidence="11">
    <name type="scientific">uncultured Desulfobacterium sp</name>
    <dbReference type="NCBI Taxonomy" id="201089"/>
    <lineage>
        <taxon>Bacteria</taxon>
        <taxon>Pseudomonadati</taxon>
        <taxon>Thermodesulfobacteriota</taxon>
        <taxon>Desulfobacteria</taxon>
        <taxon>Desulfobacterales</taxon>
        <taxon>Desulfobacteriaceae</taxon>
        <taxon>Desulfobacterium</taxon>
        <taxon>environmental samples</taxon>
    </lineage>
</organism>
<evidence type="ECO:0000256" key="1">
    <source>
        <dbReference type="ARBA" id="ARBA00001946"/>
    </source>
</evidence>
<dbReference type="GO" id="GO:0043571">
    <property type="term" value="P:maintenance of CRISPR repeat elements"/>
    <property type="evidence" value="ECO:0007669"/>
    <property type="project" value="UniProtKB-UniRule"/>
</dbReference>
<feature type="binding site" evidence="9">
    <location>
        <position position="8"/>
    </location>
    <ligand>
        <name>Mg(2+)</name>
        <dbReference type="ChEBI" id="CHEBI:18420"/>
        <note>catalytic</note>
    </ligand>
</feature>
<dbReference type="InterPro" id="IPR019199">
    <property type="entry name" value="Virulence_VapD/CRISPR_Cas2"/>
</dbReference>
<name>A0A445MUE7_9BACT</name>
<dbReference type="NCBIfam" id="TIGR01573">
    <property type="entry name" value="cas2"/>
    <property type="match status" value="1"/>
</dbReference>
<dbReference type="Gene3D" id="3.30.70.240">
    <property type="match status" value="1"/>
</dbReference>
<keyword evidence="5 9" id="KW-0255">Endonuclease</keyword>
<keyword evidence="6 9" id="KW-0378">Hydrolase</keyword>
<comment type="similarity">
    <text evidence="2 9 10">Belongs to the CRISPR-associated endoribonuclease Cas2 protein family.</text>
</comment>
<protein>
    <recommendedName>
        <fullName evidence="9">CRISPR-associated endoribonuclease Cas2</fullName>
        <ecNumber evidence="9">3.1.-.-</ecNumber>
    </recommendedName>
</protein>
<evidence type="ECO:0000256" key="8">
    <source>
        <dbReference type="ARBA" id="ARBA00023118"/>
    </source>
</evidence>
<evidence type="ECO:0000256" key="7">
    <source>
        <dbReference type="ARBA" id="ARBA00022842"/>
    </source>
</evidence>
<dbReference type="HAMAP" id="MF_01471">
    <property type="entry name" value="Cas2"/>
    <property type="match status" value="1"/>
</dbReference>
<dbReference type="GO" id="GO:0004521">
    <property type="term" value="F:RNA endonuclease activity"/>
    <property type="evidence" value="ECO:0007669"/>
    <property type="project" value="UniProtKB-UniRule"/>
</dbReference>
<dbReference type="GO" id="GO:0016787">
    <property type="term" value="F:hydrolase activity"/>
    <property type="evidence" value="ECO:0007669"/>
    <property type="project" value="UniProtKB-KW"/>
</dbReference>
<sequence>MNMIVAYDIAEPRRLSRVAKVLKDYGIRVQKSIFEVDVNSGTYAELKARIEEEIDAAEDGVKYFPVCEKCAGTLEIIGQGIYTDPDGEYTVL</sequence>
<comment type="cofactor">
    <cofactor evidence="1 9">
        <name>Mg(2+)</name>
        <dbReference type="ChEBI" id="CHEBI:18420"/>
    </cofactor>
</comment>
<evidence type="ECO:0000256" key="9">
    <source>
        <dbReference type="HAMAP-Rule" id="MF_01471"/>
    </source>
</evidence>
<dbReference type="PANTHER" id="PTHR34405:SF3">
    <property type="entry name" value="CRISPR-ASSOCIATED ENDORIBONUCLEASE CAS2 3"/>
    <property type="match status" value="1"/>
</dbReference>
<comment type="subunit">
    <text evidence="9">Homodimer, forms a heterotetramer with a Cas1 homodimer.</text>
</comment>
<evidence type="ECO:0000256" key="6">
    <source>
        <dbReference type="ARBA" id="ARBA00022801"/>
    </source>
</evidence>
<evidence type="ECO:0000256" key="4">
    <source>
        <dbReference type="ARBA" id="ARBA00022723"/>
    </source>
</evidence>
<keyword evidence="3 9" id="KW-0540">Nuclease</keyword>
<dbReference type="PIRSF" id="PIRSF032582">
    <property type="entry name" value="Cas2"/>
    <property type="match status" value="1"/>
</dbReference>
<dbReference type="SUPFAM" id="SSF143430">
    <property type="entry name" value="TTP0101/SSO1404-like"/>
    <property type="match status" value="1"/>
</dbReference>
<keyword evidence="4 9" id="KW-0479">Metal-binding</keyword>